<dbReference type="Proteomes" id="UP000594260">
    <property type="component" value="Unplaced"/>
</dbReference>
<dbReference type="GeneID" id="111254561"/>
<dbReference type="PANTHER" id="PTHR31996">
    <property type="entry name" value="COILED-COIL DOMAIN-CONTAINING PROTEIN 115"/>
    <property type="match status" value="1"/>
</dbReference>
<sequence length="301" mass="33396">MASFSLLSPSTITEHEVALDDLLIRSIEKLDSIIALRNDLNQYMETGMIDLARARYATNGPRSAISSLSFNLAHMEATKRVSLETVSTPEQNLTGKVFREDLTRFHLETANKAYSIKSQTESRTHNERNYSSDIKDKNGWHNGQEEVDPESNENAQLRQRQVPSLGSIGSMERDSLECSDPGTPARSSLETTASDATDVDRLNGNIARGSSISGYSSDHRASSNSSTAENRTPSDPLRWFGVLIPSSLRTSKQCFDRALEILAEVATQQNELAHLLDAFQRLQKLEGEKKYLNTSAKLTTL</sequence>
<dbReference type="GO" id="GO:0051082">
    <property type="term" value="F:unfolded protein binding"/>
    <property type="evidence" value="ECO:0007669"/>
    <property type="project" value="TreeGrafter"/>
</dbReference>
<keyword evidence="4" id="KW-1185">Reference proteome</keyword>
<dbReference type="GO" id="GO:0070072">
    <property type="term" value="P:vacuolar proton-transporting V-type ATPase complex assembly"/>
    <property type="evidence" value="ECO:0007669"/>
    <property type="project" value="InterPro"/>
</dbReference>
<evidence type="ECO:0000256" key="1">
    <source>
        <dbReference type="ARBA" id="ARBA00093634"/>
    </source>
</evidence>
<organism evidence="3 4">
    <name type="scientific">Varroa destructor</name>
    <name type="common">Honeybee mite</name>
    <dbReference type="NCBI Taxonomy" id="109461"/>
    <lineage>
        <taxon>Eukaryota</taxon>
        <taxon>Metazoa</taxon>
        <taxon>Ecdysozoa</taxon>
        <taxon>Arthropoda</taxon>
        <taxon>Chelicerata</taxon>
        <taxon>Arachnida</taxon>
        <taxon>Acari</taxon>
        <taxon>Parasitiformes</taxon>
        <taxon>Mesostigmata</taxon>
        <taxon>Gamasina</taxon>
        <taxon>Dermanyssoidea</taxon>
        <taxon>Varroidae</taxon>
        <taxon>Varroa</taxon>
    </lineage>
</organism>
<dbReference type="EnsemblMetazoa" id="XM_022815525">
    <property type="protein sequence ID" value="XP_022671260"/>
    <property type="gene ID" value="LOC111254561"/>
</dbReference>
<name>A0A7M7KSE0_VARDE</name>
<feature type="compositionally biased region" description="Polar residues" evidence="2">
    <location>
        <begin position="152"/>
        <end position="164"/>
    </location>
</feature>
<proteinExistence type="predicted"/>
<dbReference type="OrthoDB" id="408631at2759"/>
<feature type="region of interest" description="Disordered" evidence="2">
    <location>
        <begin position="116"/>
        <end position="232"/>
    </location>
</feature>
<feature type="compositionally biased region" description="Polar residues" evidence="2">
    <location>
        <begin position="208"/>
        <end position="232"/>
    </location>
</feature>
<dbReference type="RefSeq" id="XP_022671260.1">
    <property type="nucleotide sequence ID" value="XM_022815525.1"/>
</dbReference>
<dbReference type="AlphaFoldDB" id="A0A7M7KSE0"/>
<protein>
    <recommendedName>
        <fullName evidence="1">Vacuolar ATPase assembly protein VMA22</fullName>
    </recommendedName>
</protein>
<evidence type="ECO:0000256" key="2">
    <source>
        <dbReference type="SAM" id="MobiDB-lite"/>
    </source>
</evidence>
<feature type="compositionally biased region" description="Polar residues" evidence="2">
    <location>
        <begin position="185"/>
        <end position="195"/>
    </location>
</feature>
<evidence type="ECO:0000313" key="3">
    <source>
        <dbReference type="EnsemblMetazoa" id="XP_022671260"/>
    </source>
</evidence>
<dbReference type="PANTHER" id="PTHR31996:SF2">
    <property type="entry name" value="COILED-COIL DOMAIN-CONTAINING PROTEIN 115"/>
    <property type="match status" value="1"/>
</dbReference>
<dbReference type="InterPro" id="IPR040357">
    <property type="entry name" value="Vma22/CCDC115"/>
</dbReference>
<dbReference type="KEGG" id="vde:111254561"/>
<reference evidence="3" key="1">
    <citation type="submission" date="2021-01" db="UniProtKB">
        <authorList>
            <consortium name="EnsemblMetazoa"/>
        </authorList>
    </citation>
    <scope>IDENTIFICATION</scope>
</reference>
<dbReference type="InParanoid" id="A0A7M7KSE0"/>
<evidence type="ECO:0000313" key="4">
    <source>
        <dbReference type="Proteomes" id="UP000594260"/>
    </source>
</evidence>
<accession>A0A7M7KSE0</accession>
<feature type="compositionally biased region" description="Basic and acidic residues" evidence="2">
    <location>
        <begin position="120"/>
        <end position="139"/>
    </location>
</feature>